<accession>A0A9E8RZJ7</accession>
<evidence type="ECO:0000313" key="1">
    <source>
        <dbReference type="EMBL" id="WAA13214.1"/>
    </source>
</evidence>
<dbReference type="RefSeq" id="WP_275421364.1">
    <property type="nucleotide sequence ID" value="NZ_CP106877.1"/>
</dbReference>
<proteinExistence type="predicted"/>
<reference evidence="1" key="1">
    <citation type="submission" date="2022-09" db="EMBL/GenBank/DDBJ databases">
        <title>Complete Genomes of Fervidibacillus albus and Fervidibacillus halotolerans isolated from tidal flat sediments.</title>
        <authorList>
            <person name="Kwon K.K."/>
            <person name="Yang S.-H."/>
            <person name="Park M.J."/>
            <person name="Oh H.-M."/>
        </authorList>
    </citation>
    <scope>NUCLEOTIDE SEQUENCE</scope>
    <source>
        <strain evidence="1">MEBiC13594</strain>
    </source>
</reference>
<gene>
    <name evidence="1" type="ORF">OE105_03560</name>
</gene>
<dbReference type="EMBL" id="CP106877">
    <property type="protein sequence ID" value="WAA13214.1"/>
    <property type="molecule type" value="Genomic_DNA"/>
</dbReference>
<dbReference type="AlphaFoldDB" id="A0A9E8RZJ7"/>
<keyword evidence="2" id="KW-1185">Reference proteome</keyword>
<name>A0A9E8RZJ7_9BACI</name>
<evidence type="ECO:0000313" key="2">
    <source>
        <dbReference type="Proteomes" id="UP001164726"/>
    </source>
</evidence>
<sequence>MDEKTAREWIEKLASGQWSECRVEKNDFLVFRSVLTKRADFKHFHGSAQRGGAVIFTYLKEPRN</sequence>
<dbReference type="Proteomes" id="UP001164726">
    <property type="component" value="Chromosome"/>
</dbReference>
<protein>
    <submittedName>
        <fullName evidence="1">Uncharacterized protein</fullName>
    </submittedName>
</protein>
<dbReference type="KEGG" id="fhl:OE105_03560"/>
<organism evidence="1 2">
    <name type="scientific">Fervidibacillus halotolerans</name>
    <dbReference type="NCBI Taxonomy" id="2980027"/>
    <lineage>
        <taxon>Bacteria</taxon>
        <taxon>Bacillati</taxon>
        <taxon>Bacillota</taxon>
        <taxon>Bacilli</taxon>
        <taxon>Bacillales</taxon>
        <taxon>Bacillaceae</taxon>
        <taxon>Fervidibacillus</taxon>
    </lineage>
</organism>